<dbReference type="AlphaFoldDB" id="A0A7S7SL33"/>
<accession>A0A7S7SL33</accession>
<dbReference type="SUPFAM" id="SSF56003">
    <property type="entry name" value="Molybdenum cofactor-binding domain"/>
    <property type="match status" value="2"/>
</dbReference>
<dbReference type="Gene3D" id="3.30.365.10">
    <property type="entry name" value="Aldehyde oxidase/xanthine dehydrogenase, molybdopterin binding domain"/>
    <property type="match status" value="4"/>
</dbReference>
<dbReference type="Pfam" id="PF02738">
    <property type="entry name" value="MoCoBD_1"/>
    <property type="match status" value="1"/>
</dbReference>
<dbReference type="KEGG" id="pfer:IRI77_33790"/>
<dbReference type="InterPro" id="IPR006311">
    <property type="entry name" value="TAT_signal"/>
</dbReference>
<keyword evidence="4" id="KW-1185">Reference proteome</keyword>
<dbReference type="Proteomes" id="UP000593892">
    <property type="component" value="Chromosome"/>
</dbReference>
<dbReference type="PANTHER" id="PTHR47495">
    <property type="entry name" value="ALDEHYDE DEHYDROGENASE"/>
    <property type="match status" value="1"/>
</dbReference>
<dbReference type="InterPro" id="IPR046867">
    <property type="entry name" value="AldOxase/xan_DH_MoCoBD2"/>
</dbReference>
<dbReference type="InterPro" id="IPR000674">
    <property type="entry name" value="Ald_Oxase/Xan_DH_a/b"/>
</dbReference>
<dbReference type="InterPro" id="IPR037165">
    <property type="entry name" value="AldOxase/xan_DH_Mopterin-bd_sf"/>
</dbReference>
<evidence type="ECO:0000259" key="2">
    <source>
        <dbReference type="SMART" id="SM01008"/>
    </source>
</evidence>
<dbReference type="EMBL" id="CP063849">
    <property type="protein sequence ID" value="QOY87670.1"/>
    <property type="molecule type" value="Genomic_DNA"/>
</dbReference>
<sequence length="769" mass="81580">MRPRTAVPISSTLTRRSLVQAGGALFVSLALPAQQPDRPAAAVSALDPTRLPSWLEIRADNTIVARTGRTETGTGMSAFYAQTLAEELCVRPETITLILGDTDRTPDGGYSAGFLTGAMNFRKVGAYTHQALLGLAAARLAVPAAELSVTDGSVSGGGKSISYGQLVQGQQLDLKIPISGTPARVDATTGNGLAGLDGYVVAGDPPMRPIGQYRVVGKSYPMPGIPDKVTGRTQWSCDVRLPGMLHARMIRPATLGSTLLALGTLDKKRFPTAQVVRKNNLVAVVSPDEWEAIGAARAVANTTQWTAWAGLPGSENLTAALRAVNWGAPSEAHGKAETVTASLAGAARTISASYEQPYVRHAPMGPFVAVAEVKPDGAVTVWTHSSHSQGLRAQLAHTFGVPVEKVVVRWLDQAGQYGRTTFGGDGAEADAVVLSQMTGKPVRVQWTLQEDLAWSTVSPGWVADIKAGLDASGRIAALQLDSYMPKQMDARLLGAILAGLPCSTSKSSNFLALEWAYDRIPNFCERGFGMGNLAGETPAGGLRGNIMRTPGQRQQNFVLEGLINEAAATAAADPIQYRLDHTTDQRLIDILKATAKAAGWTPRPSPKPEARRDGPGTLTGRGVNIMKRSNAYWVGIAEIAVTPATGVVQVTKFTIGLECGKIINPRQLDRCMKSGLVMGLSETLKEEVTFDKERVTSTDWSKYKILTMAEMPEIRTVQVSRDDQGFGTGGEAANGICAPAVAAAFFDATGVHPRRIPLTPAYVTKLLKG</sequence>
<proteinExistence type="predicted"/>
<dbReference type="InterPro" id="IPR012368">
    <property type="entry name" value="OxRdtase_Mopterin-bd_su_IorB"/>
</dbReference>
<name>A0A7S7SL33_PALFE</name>
<dbReference type="InterPro" id="IPR052516">
    <property type="entry name" value="N-heterocyclic_Hydroxylase"/>
</dbReference>
<dbReference type="PANTHER" id="PTHR47495:SF1">
    <property type="entry name" value="BLL3820 PROTEIN"/>
    <property type="match status" value="1"/>
</dbReference>
<feature type="domain" description="Aldehyde oxidase/xanthine dehydrogenase a/b hammerhead" evidence="2">
    <location>
        <begin position="230"/>
        <end position="312"/>
    </location>
</feature>
<dbReference type="Gene3D" id="3.90.1170.50">
    <property type="entry name" value="Aldehyde oxidase/xanthine dehydrogenase, a/b hammerhead"/>
    <property type="match status" value="1"/>
</dbReference>
<evidence type="ECO:0000313" key="3">
    <source>
        <dbReference type="EMBL" id="QOY87670.1"/>
    </source>
</evidence>
<evidence type="ECO:0000256" key="1">
    <source>
        <dbReference type="SAM" id="MobiDB-lite"/>
    </source>
</evidence>
<dbReference type="Pfam" id="PF20256">
    <property type="entry name" value="MoCoBD_2"/>
    <property type="match status" value="2"/>
</dbReference>
<dbReference type="InterPro" id="IPR008274">
    <property type="entry name" value="AldOxase/xan_DH_MoCoBD1"/>
</dbReference>
<dbReference type="PROSITE" id="PS51318">
    <property type="entry name" value="TAT"/>
    <property type="match status" value="1"/>
</dbReference>
<gene>
    <name evidence="3" type="ORF">IRI77_33790</name>
</gene>
<dbReference type="PIRSF" id="PIRSF036389">
    <property type="entry name" value="IOR_B"/>
    <property type="match status" value="1"/>
</dbReference>
<dbReference type="GO" id="GO:0016491">
    <property type="term" value="F:oxidoreductase activity"/>
    <property type="evidence" value="ECO:0007669"/>
    <property type="project" value="InterPro"/>
</dbReference>
<organism evidence="3 4">
    <name type="scientific">Paludibaculum fermentans</name>
    <dbReference type="NCBI Taxonomy" id="1473598"/>
    <lineage>
        <taxon>Bacteria</taxon>
        <taxon>Pseudomonadati</taxon>
        <taxon>Acidobacteriota</taxon>
        <taxon>Terriglobia</taxon>
        <taxon>Bryobacterales</taxon>
        <taxon>Bryobacteraceae</taxon>
        <taxon>Paludibaculum</taxon>
    </lineage>
</organism>
<dbReference type="SMART" id="SM01008">
    <property type="entry name" value="Ald_Xan_dh_C"/>
    <property type="match status" value="1"/>
</dbReference>
<evidence type="ECO:0000313" key="4">
    <source>
        <dbReference type="Proteomes" id="UP000593892"/>
    </source>
</evidence>
<protein>
    <submittedName>
        <fullName evidence="3">Xanthine dehydrogenase family protein molybdopterin-binding subunit</fullName>
    </submittedName>
</protein>
<reference evidence="3 4" key="1">
    <citation type="submission" date="2020-10" db="EMBL/GenBank/DDBJ databases">
        <title>Complete genome sequence of Paludibaculum fermentans P105T, a facultatively anaerobic acidobacterium capable of dissimilatory Fe(III) reduction.</title>
        <authorList>
            <person name="Dedysh S.N."/>
            <person name="Beletsky A.V."/>
            <person name="Kulichevskaya I.S."/>
            <person name="Mardanov A.V."/>
            <person name="Ravin N.V."/>
        </authorList>
    </citation>
    <scope>NUCLEOTIDE SEQUENCE [LARGE SCALE GENOMIC DNA]</scope>
    <source>
        <strain evidence="3 4">P105</strain>
    </source>
</reference>
<dbReference type="RefSeq" id="WP_194449337.1">
    <property type="nucleotide sequence ID" value="NZ_CP063849.1"/>
</dbReference>
<feature type="region of interest" description="Disordered" evidence="1">
    <location>
        <begin position="598"/>
        <end position="621"/>
    </location>
</feature>